<protein>
    <recommendedName>
        <fullName evidence="4">Lipoprotein</fullName>
    </recommendedName>
</protein>
<dbReference type="RefSeq" id="WP_184965166.1">
    <property type="nucleotide sequence ID" value="NZ_JACHIN010000006.1"/>
</dbReference>
<dbReference type="SUPFAM" id="SSF63829">
    <property type="entry name" value="Calcium-dependent phosphotriesterase"/>
    <property type="match status" value="1"/>
</dbReference>
<dbReference type="Proteomes" id="UP000568380">
    <property type="component" value="Unassembled WGS sequence"/>
</dbReference>
<feature type="chain" id="PRO_5030663861" description="Lipoprotein" evidence="1">
    <location>
        <begin position="23"/>
        <end position="368"/>
    </location>
</feature>
<accession>A0A7W8A4T2</accession>
<proteinExistence type="predicted"/>
<dbReference type="SUPFAM" id="SSF101898">
    <property type="entry name" value="NHL repeat"/>
    <property type="match status" value="1"/>
</dbReference>
<feature type="signal peptide" evidence="1">
    <location>
        <begin position="1"/>
        <end position="22"/>
    </location>
</feature>
<name>A0A7W8A4T2_9ACTN</name>
<gene>
    <name evidence="2" type="ORF">HNR40_005000</name>
</gene>
<dbReference type="EMBL" id="JACHIN010000006">
    <property type="protein sequence ID" value="MBB5079514.1"/>
    <property type="molecule type" value="Genomic_DNA"/>
</dbReference>
<evidence type="ECO:0000313" key="2">
    <source>
        <dbReference type="EMBL" id="MBB5079514.1"/>
    </source>
</evidence>
<evidence type="ECO:0008006" key="4">
    <source>
        <dbReference type="Google" id="ProtNLM"/>
    </source>
</evidence>
<dbReference type="AlphaFoldDB" id="A0A7W8A4T2"/>
<evidence type="ECO:0000256" key="1">
    <source>
        <dbReference type="SAM" id="SignalP"/>
    </source>
</evidence>
<keyword evidence="3" id="KW-1185">Reference proteome</keyword>
<sequence>MRTALAGLLALAGCAAGPTENAAPHGYVAGAEETAEPQYRLVLADGAKAYVLDLVSGKVSVAGAAGNVTAVTGDGRHAFLSGGALRIVDGGAWMVDHGDHVHYYRSAVRDLGEVAGRGPHEAFSDAAVTAVRFGDGTVKLFDRGRLDKGDISEIGTLSADGPVVPYAGHLLVADGGAVQVKTRTGAQARTIAEGCREPEGAAVTRRGVVVGCADGALVVDGNLAGKKIRYPEEGMRAREFHHRPGSTTLAAKAGDQGIWVLDVTRSTWKLIRSKGVLAVNAAGDGLPVLSLTGDGTLHSHDPVSGRRTARTKLLAVPKNPDIQVDTARAYVNDPERGAVHEIDYNDRLRRARTFELGFAPRHMTEIGR</sequence>
<comment type="caution">
    <text evidence="2">The sequence shown here is derived from an EMBL/GenBank/DDBJ whole genome shotgun (WGS) entry which is preliminary data.</text>
</comment>
<keyword evidence="1" id="KW-0732">Signal</keyword>
<organism evidence="2 3">
    <name type="scientific">Nonomuraea endophytica</name>
    <dbReference type="NCBI Taxonomy" id="714136"/>
    <lineage>
        <taxon>Bacteria</taxon>
        <taxon>Bacillati</taxon>
        <taxon>Actinomycetota</taxon>
        <taxon>Actinomycetes</taxon>
        <taxon>Streptosporangiales</taxon>
        <taxon>Streptosporangiaceae</taxon>
        <taxon>Nonomuraea</taxon>
    </lineage>
</organism>
<evidence type="ECO:0000313" key="3">
    <source>
        <dbReference type="Proteomes" id="UP000568380"/>
    </source>
</evidence>
<reference evidence="2 3" key="1">
    <citation type="submission" date="2020-08" db="EMBL/GenBank/DDBJ databases">
        <title>Genomic Encyclopedia of Type Strains, Phase IV (KMG-IV): sequencing the most valuable type-strain genomes for metagenomic binning, comparative biology and taxonomic classification.</title>
        <authorList>
            <person name="Goeker M."/>
        </authorList>
    </citation>
    <scope>NUCLEOTIDE SEQUENCE [LARGE SCALE GENOMIC DNA]</scope>
    <source>
        <strain evidence="2 3">DSM 45385</strain>
    </source>
</reference>